<accession>A0A7I4Y949</accession>
<dbReference type="CDD" id="cd16021">
    <property type="entry name" value="ALP_like"/>
    <property type="match status" value="1"/>
</dbReference>
<proteinExistence type="predicted"/>
<dbReference type="Proteomes" id="UP000025227">
    <property type="component" value="Unplaced"/>
</dbReference>
<evidence type="ECO:0000313" key="1">
    <source>
        <dbReference type="Proteomes" id="UP000025227"/>
    </source>
</evidence>
<dbReference type="AlphaFoldDB" id="A0A7I4Y949"/>
<dbReference type="SUPFAM" id="SSF53649">
    <property type="entry name" value="Alkaline phosphatase-like"/>
    <property type="match status" value="1"/>
</dbReference>
<protein>
    <submittedName>
        <fullName evidence="2">Uncharacterized protein</fullName>
    </submittedName>
</protein>
<dbReference type="Gene3D" id="3.40.720.10">
    <property type="entry name" value="Alkaline Phosphatase, subunit A"/>
    <property type="match status" value="1"/>
</dbReference>
<dbReference type="Pfam" id="PF02995">
    <property type="entry name" value="DUF229"/>
    <property type="match status" value="1"/>
</dbReference>
<evidence type="ECO:0000313" key="2">
    <source>
        <dbReference type="WBParaSite" id="HCON_00062500-00001"/>
    </source>
</evidence>
<reference evidence="2" key="1">
    <citation type="submission" date="2020-12" db="UniProtKB">
        <authorList>
            <consortium name="WormBaseParasite"/>
        </authorList>
    </citation>
    <scope>IDENTIFICATION</scope>
    <source>
        <strain evidence="2">MHco3</strain>
    </source>
</reference>
<dbReference type="OrthoDB" id="5862419at2759"/>
<dbReference type="WBParaSite" id="HCON_00062500-00001">
    <property type="protein sequence ID" value="HCON_00062500-00001"/>
    <property type="gene ID" value="HCON_00062500"/>
</dbReference>
<organism evidence="1 2">
    <name type="scientific">Haemonchus contortus</name>
    <name type="common">Barber pole worm</name>
    <dbReference type="NCBI Taxonomy" id="6289"/>
    <lineage>
        <taxon>Eukaryota</taxon>
        <taxon>Metazoa</taxon>
        <taxon>Ecdysozoa</taxon>
        <taxon>Nematoda</taxon>
        <taxon>Chromadorea</taxon>
        <taxon>Rhabditida</taxon>
        <taxon>Rhabditina</taxon>
        <taxon>Rhabditomorpha</taxon>
        <taxon>Strongyloidea</taxon>
        <taxon>Trichostrongylidae</taxon>
        <taxon>Haemonchus</taxon>
    </lineage>
</organism>
<dbReference type="PANTHER" id="PTHR10974:SF75">
    <property type="entry name" value="SULFATASE DOMAIN-CONTAINING PROTEIN"/>
    <property type="match status" value="1"/>
</dbReference>
<dbReference type="PANTHER" id="PTHR10974">
    <property type="entry name" value="FI08016P-RELATED"/>
    <property type="match status" value="1"/>
</dbReference>
<keyword evidence="1" id="KW-1185">Reference proteome</keyword>
<sequence length="651" mass="75470">MFIRTMKTPKVFILLSISTLSLLCYFLYSTDQLSQAWQLVSQSGFYQKNQSDGTDIEDIQLSFNATTSTIFDTCPLILYNHLDPQLLQFYHPDYNPMAKCRPYKPLTTLHKGRVYPTNEAKDYSCQARCLYNDHDTKYTADPWVDIAIENIFKCDIVETECALGENLKEAYIHMQIYESNSTTQSKPSVKDRPHLFLIILDSVSSFMAKRSLPRTIDYLKSDFDAVHMEFLNKVGDNSKANGFPLFFGKSIEGGQRKLVGLPPLIPDWDDTKKCYEYLDSHPYYLEEYRRSGYKTMVAVDYDVGVVYYPRCRGFNRSEADHMWRAFNLRMIESEHLWRAFNKHCSERHLEMFEFMEKFMNAYKGIPKASHIWLCTLAHNWPQNLYHADVHFLDFFKRNKKHFDNAFLFFMGDHGPRQGGIPEVKLGRYENLNPFLMVSIPKSYRNTAIHEQLRNKSRELMTNFDLHATLMDILEVQMKSNFSETSYREPQDSGSSLLREWRGPRNCRTLPIPSQYCICQYNWTDQVDVSVQKELGIFLANELKRHLVQEGLGTLCLPQTYRSISSITMLVDGDITAYDVAIYLKPSGALISALVGDHADVLTLYSGFSRLNTFGYQGDCLPVNSPWKPFCHCKTLKNDDDTSNTTLNYRAL</sequence>
<dbReference type="GO" id="GO:0005615">
    <property type="term" value="C:extracellular space"/>
    <property type="evidence" value="ECO:0007669"/>
    <property type="project" value="TreeGrafter"/>
</dbReference>
<dbReference type="InterPro" id="IPR004245">
    <property type="entry name" value="DUF229"/>
</dbReference>
<dbReference type="InterPro" id="IPR017850">
    <property type="entry name" value="Alkaline_phosphatase_core_sf"/>
</dbReference>
<name>A0A7I4Y949_HAECO</name>